<evidence type="ECO:0000256" key="2">
    <source>
        <dbReference type="ARBA" id="ARBA00022723"/>
    </source>
</evidence>
<keyword evidence="2 9" id="KW-0479">Metal-binding</keyword>
<dbReference type="PROSITE" id="PS00028">
    <property type="entry name" value="ZINC_FINGER_C2H2_1"/>
    <property type="match status" value="7"/>
</dbReference>
<evidence type="ECO:0000256" key="9">
    <source>
        <dbReference type="PROSITE-ProRule" id="PRU01263"/>
    </source>
</evidence>
<feature type="region of interest" description="Disordered" evidence="10">
    <location>
        <begin position="347"/>
        <end position="376"/>
    </location>
</feature>
<dbReference type="Proteomes" id="UP001159042">
    <property type="component" value="Unassembled WGS sequence"/>
</dbReference>
<dbReference type="PANTHER" id="PTHR24390:SF159">
    <property type="entry name" value="GROWTH FACTOR INDEPENDENT 1 TRANSCRIPTIONAL REPRESSOR"/>
    <property type="match status" value="1"/>
</dbReference>
<comment type="subcellular location">
    <subcellularLocation>
        <location evidence="1">Nucleus</location>
    </subcellularLocation>
</comment>
<evidence type="ECO:0000256" key="1">
    <source>
        <dbReference type="ARBA" id="ARBA00004123"/>
    </source>
</evidence>
<dbReference type="GO" id="GO:0008270">
    <property type="term" value="F:zinc ion binding"/>
    <property type="evidence" value="ECO:0007669"/>
    <property type="project" value="UniProtKB-UniRule"/>
</dbReference>
<feature type="domain" description="C2H2-type" evidence="11">
    <location>
        <begin position="108"/>
        <end position="135"/>
    </location>
</feature>
<dbReference type="GO" id="GO:0003700">
    <property type="term" value="F:DNA-binding transcription factor activity"/>
    <property type="evidence" value="ECO:0007669"/>
    <property type="project" value="TreeGrafter"/>
</dbReference>
<reference evidence="13 14" key="1">
    <citation type="journal article" date="2023" name="Insect Mol. Biol.">
        <title>Genome sequencing provides insights into the evolution of gene families encoding plant cell wall-degrading enzymes in longhorned beetles.</title>
        <authorList>
            <person name="Shin N.R."/>
            <person name="Okamura Y."/>
            <person name="Kirsch R."/>
            <person name="Pauchet Y."/>
        </authorList>
    </citation>
    <scope>NUCLEOTIDE SEQUENCE [LARGE SCALE GENOMIC DNA]</scope>
    <source>
        <strain evidence="13">EAD_L_NR</strain>
    </source>
</reference>
<evidence type="ECO:0000313" key="13">
    <source>
        <dbReference type="EMBL" id="KAJ8918955.1"/>
    </source>
</evidence>
<dbReference type="InterPro" id="IPR012934">
    <property type="entry name" value="Znf_AD"/>
</dbReference>
<protein>
    <submittedName>
        <fullName evidence="13">Uncharacterized protein</fullName>
    </submittedName>
</protein>
<dbReference type="Gene3D" id="3.30.160.60">
    <property type="entry name" value="Classic Zinc Finger"/>
    <property type="match status" value="7"/>
</dbReference>
<feature type="domain" description="C2H2-type" evidence="11">
    <location>
        <begin position="275"/>
        <end position="303"/>
    </location>
</feature>
<accession>A0AAV8VXK3</accession>
<keyword evidence="6" id="KW-0238">DNA-binding</keyword>
<evidence type="ECO:0000256" key="10">
    <source>
        <dbReference type="SAM" id="MobiDB-lite"/>
    </source>
</evidence>
<evidence type="ECO:0000259" key="12">
    <source>
        <dbReference type="PROSITE" id="PS51915"/>
    </source>
</evidence>
<feature type="binding site" evidence="9">
    <location>
        <position position="15"/>
    </location>
    <ligand>
        <name>Zn(2+)</name>
        <dbReference type="ChEBI" id="CHEBI:29105"/>
    </ligand>
</feature>
<evidence type="ECO:0000313" key="14">
    <source>
        <dbReference type="Proteomes" id="UP001159042"/>
    </source>
</evidence>
<feature type="domain" description="C2H2-type" evidence="11">
    <location>
        <begin position="303"/>
        <end position="330"/>
    </location>
</feature>
<dbReference type="SUPFAM" id="SSF57667">
    <property type="entry name" value="beta-beta-alpha zinc fingers"/>
    <property type="match status" value="6"/>
</dbReference>
<proteinExistence type="predicted"/>
<feature type="domain" description="C2H2-type" evidence="11">
    <location>
        <begin position="198"/>
        <end position="220"/>
    </location>
</feature>
<dbReference type="SUPFAM" id="SSF57716">
    <property type="entry name" value="Glucocorticoid receptor-like (DNA-binding domain)"/>
    <property type="match status" value="1"/>
</dbReference>
<dbReference type="FunFam" id="3.30.160.60:FF:000100">
    <property type="entry name" value="Zinc finger 45-like"/>
    <property type="match status" value="1"/>
</dbReference>
<gene>
    <name evidence="13" type="ORF">NQ315_016857</name>
</gene>
<feature type="domain" description="C2H2-type" evidence="11">
    <location>
        <begin position="223"/>
        <end position="252"/>
    </location>
</feature>
<evidence type="ECO:0000256" key="6">
    <source>
        <dbReference type="ARBA" id="ARBA00023125"/>
    </source>
</evidence>
<dbReference type="InterPro" id="IPR036236">
    <property type="entry name" value="Znf_C2H2_sf"/>
</dbReference>
<feature type="domain" description="C2H2-type" evidence="11">
    <location>
        <begin position="478"/>
        <end position="505"/>
    </location>
</feature>
<dbReference type="PROSITE" id="PS51915">
    <property type="entry name" value="ZAD"/>
    <property type="match status" value="1"/>
</dbReference>
<dbReference type="AlphaFoldDB" id="A0AAV8VXK3"/>
<dbReference type="PROSITE" id="PS50157">
    <property type="entry name" value="ZINC_FINGER_C2H2_2"/>
    <property type="match status" value="8"/>
</dbReference>
<feature type="domain" description="C2H2-type" evidence="11">
    <location>
        <begin position="506"/>
        <end position="536"/>
    </location>
</feature>
<dbReference type="GO" id="GO:0005634">
    <property type="term" value="C:nucleus"/>
    <property type="evidence" value="ECO:0007669"/>
    <property type="project" value="UniProtKB-SubCell"/>
</dbReference>
<name>A0AAV8VXK3_9CUCU</name>
<dbReference type="SMART" id="SM00868">
    <property type="entry name" value="zf-AD"/>
    <property type="match status" value="1"/>
</dbReference>
<keyword evidence="5 9" id="KW-0862">Zinc</keyword>
<organism evidence="13 14">
    <name type="scientific">Exocentrus adspersus</name>
    <dbReference type="NCBI Taxonomy" id="1586481"/>
    <lineage>
        <taxon>Eukaryota</taxon>
        <taxon>Metazoa</taxon>
        <taxon>Ecdysozoa</taxon>
        <taxon>Arthropoda</taxon>
        <taxon>Hexapoda</taxon>
        <taxon>Insecta</taxon>
        <taxon>Pterygota</taxon>
        <taxon>Neoptera</taxon>
        <taxon>Endopterygota</taxon>
        <taxon>Coleoptera</taxon>
        <taxon>Polyphaga</taxon>
        <taxon>Cucujiformia</taxon>
        <taxon>Chrysomeloidea</taxon>
        <taxon>Cerambycidae</taxon>
        <taxon>Lamiinae</taxon>
        <taxon>Acanthocinini</taxon>
        <taxon>Exocentrus</taxon>
    </lineage>
</organism>
<evidence type="ECO:0000256" key="7">
    <source>
        <dbReference type="ARBA" id="ARBA00023242"/>
    </source>
</evidence>
<feature type="compositionally biased region" description="Basic and acidic residues" evidence="10">
    <location>
        <begin position="356"/>
        <end position="376"/>
    </location>
</feature>
<dbReference type="SMART" id="SM00355">
    <property type="entry name" value="ZnF_C2H2"/>
    <property type="match status" value="8"/>
</dbReference>
<feature type="binding site" evidence="9">
    <location>
        <position position="56"/>
    </location>
    <ligand>
        <name>Zn(2+)</name>
        <dbReference type="ChEBI" id="CHEBI:29105"/>
    </ligand>
</feature>
<dbReference type="Pfam" id="PF00096">
    <property type="entry name" value="zf-C2H2"/>
    <property type="match status" value="3"/>
</dbReference>
<evidence type="ECO:0000256" key="8">
    <source>
        <dbReference type="PROSITE-ProRule" id="PRU00042"/>
    </source>
</evidence>
<dbReference type="GO" id="GO:0000978">
    <property type="term" value="F:RNA polymerase II cis-regulatory region sequence-specific DNA binding"/>
    <property type="evidence" value="ECO:0007669"/>
    <property type="project" value="TreeGrafter"/>
</dbReference>
<feature type="binding site" evidence="9">
    <location>
        <position position="12"/>
    </location>
    <ligand>
        <name>Zn(2+)</name>
        <dbReference type="ChEBI" id="CHEBI:29105"/>
    </ligand>
</feature>
<feature type="domain" description="ZAD" evidence="12">
    <location>
        <begin position="10"/>
        <end position="83"/>
    </location>
</feature>
<evidence type="ECO:0000256" key="4">
    <source>
        <dbReference type="ARBA" id="ARBA00022771"/>
    </source>
</evidence>
<dbReference type="InterPro" id="IPR013087">
    <property type="entry name" value="Znf_C2H2_type"/>
</dbReference>
<dbReference type="Gene3D" id="3.30.40.10">
    <property type="entry name" value="Zinc/RING finger domain, C3HC4 (zinc finger)"/>
    <property type="match status" value="1"/>
</dbReference>
<dbReference type="GO" id="GO:0006357">
    <property type="term" value="P:regulation of transcription by RNA polymerase II"/>
    <property type="evidence" value="ECO:0007669"/>
    <property type="project" value="TreeGrafter"/>
</dbReference>
<keyword evidence="7" id="KW-0539">Nucleus</keyword>
<sequence>MAYSNEIVMEFCRLCQKRSGQTSLQCDNELFINKLESITGIQVNDEVSSYLPNQVCLYCENKILDIYNYIQTVQTVDKSLRNVIRSKCLHHDKTGDSNKYEQVIEIVFQCENCPEVFQDQNLLDIHAASHTDEKKHKRPVRFKTKPSYKIHPKLDCSICLKTFDNVSDERIHVCTETEEVQIETTSRCKNKTINEDVLQCNMCDEKYKSKAGLRLHLKIHRTFVCRLENCHKQLPSARSLKLHQLDHLGKNRYLCVTCEVTYSVTKKIHSDIKQYKCEQCNIGFSARSNLRAHEKKYHEGVRYYCSQCAKVFMSKYSLERHEKIHTGIKEFRCEKCESAFYTKKELNKHQSKQQQARKDRMADENDNEKMENENQKSEKMFSLKKWNAVAMWSWDVECDTCAICRVQVMDACLRCQAESKKDSYGKQDCVVVWGGVQPLVPLLLHVAVGEAEQPVSAVPAGSGPSSGWGNRGWGLRNYKCEVCYKTFFERHHLITHVRSHNGERPYTCQVPGCGKAFAEGQKLKRHHKAKHSSIGS</sequence>
<dbReference type="PANTHER" id="PTHR24390">
    <property type="entry name" value="ZINC FINGER PROTEIN"/>
    <property type="match status" value="1"/>
</dbReference>
<feature type="domain" description="C2H2-type" evidence="11">
    <location>
        <begin position="331"/>
        <end position="359"/>
    </location>
</feature>
<evidence type="ECO:0000256" key="5">
    <source>
        <dbReference type="ARBA" id="ARBA00022833"/>
    </source>
</evidence>
<comment type="caution">
    <text evidence="13">The sequence shown here is derived from an EMBL/GenBank/DDBJ whole genome shotgun (WGS) entry which is preliminary data.</text>
</comment>
<evidence type="ECO:0000256" key="3">
    <source>
        <dbReference type="ARBA" id="ARBA00022737"/>
    </source>
</evidence>
<dbReference type="FunFam" id="3.30.160.60:FF:000125">
    <property type="entry name" value="Putative zinc finger protein 143"/>
    <property type="match status" value="1"/>
</dbReference>
<dbReference type="EMBL" id="JANEYG010000021">
    <property type="protein sequence ID" value="KAJ8918955.1"/>
    <property type="molecule type" value="Genomic_DNA"/>
</dbReference>
<keyword evidence="3" id="KW-0677">Repeat</keyword>
<keyword evidence="4 8" id="KW-0863">Zinc-finger</keyword>
<dbReference type="SUPFAM" id="SSF57850">
    <property type="entry name" value="RING/U-box"/>
    <property type="match status" value="1"/>
</dbReference>
<dbReference type="InterPro" id="IPR013083">
    <property type="entry name" value="Znf_RING/FYVE/PHD"/>
</dbReference>
<evidence type="ECO:0000259" key="11">
    <source>
        <dbReference type="PROSITE" id="PS50157"/>
    </source>
</evidence>
<feature type="binding site" evidence="9">
    <location>
        <position position="59"/>
    </location>
    <ligand>
        <name>Zn(2+)</name>
        <dbReference type="ChEBI" id="CHEBI:29105"/>
    </ligand>
</feature>
<keyword evidence="14" id="KW-1185">Reference proteome</keyword>